<dbReference type="InterPro" id="IPR002401">
    <property type="entry name" value="Cyt_P450_E_grp-I"/>
</dbReference>
<evidence type="ECO:0000256" key="10">
    <source>
        <dbReference type="SAM" id="Phobius"/>
    </source>
</evidence>
<keyword evidence="6 8" id="KW-0408">Iron</keyword>
<dbReference type="OrthoDB" id="2789670at2759"/>
<feature type="binding site" description="axial binding residue" evidence="8">
    <location>
        <position position="446"/>
    </location>
    <ligand>
        <name>heme</name>
        <dbReference type="ChEBI" id="CHEBI:30413"/>
    </ligand>
    <ligandPart>
        <name>Fe</name>
        <dbReference type="ChEBI" id="CHEBI:18248"/>
    </ligandPart>
</feature>
<sequence>MAFIVVTTVFVAFISYLIYLLNQRRLFFKIRDEMGIGGPSPHFLIGNLKQIIERKKQIGYDDSYQFMAGLHEIYGKYVGIYLGRHLNIHVTDEDDIKEIYIKNFSNFSDRVVPPIFEQSKLISSLLQASYADGWKRIRSAIAPTFSTGKMRAMHHAVESKIDTFLKLIEEKVDSGEKFDIYDDYQALTLDVIGKCAFAIESNSLNNREEVFYVQARKFILHTDIRHSVLITSSFVFPEFTSIWKMFYRFSQLALSQAPLVGGLENVYERRKNGEGRGCVDLLELLIERENSVKDAMSKEEVIQNCFAFLLAGYETTSTALAFCTYLLAEHQQVQQKLYDEIQEVKAEQGFDYDSIHGMKYLDAVFKESLRVYPPVIHFITRVCLNDITINGQFFPKGTNVSVLPYNVHMNEKNWENAKKFIPERFLDWNDKGSLKWIPFGVGPRYCVGMRFAEMEFKTAIVRLLDRFKLELYPDEPKLVPACNGVIMRPKDPVRLRLTKRV</sequence>
<gene>
    <name evidence="11" type="ORF">CBOVIS_LOCUS4500</name>
</gene>
<keyword evidence="3 8" id="KW-0349">Heme</keyword>
<feature type="transmembrane region" description="Helical" evidence="10">
    <location>
        <begin position="6"/>
        <end position="22"/>
    </location>
</feature>
<reference evidence="11 12" key="1">
    <citation type="submission" date="2020-04" db="EMBL/GenBank/DDBJ databases">
        <authorList>
            <person name="Laetsch R D."/>
            <person name="Stevens L."/>
            <person name="Kumar S."/>
            <person name="Blaxter L. M."/>
        </authorList>
    </citation>
    <scope>NUCLEOTIDE SEQUENCE [LARGE SCALE GENOMIC DNA]</scope>
</reference>
<proteinExistence type="inferred from homology"/>
<evidence type="ECO:0000256" key="6">
    <source>
        <dbReference type="ARBA" id="ARBA00023004"/>
    </source>
</evidence>
<comment type="caution">
    <text evidence="11">The sequence shown here is derived from an EMBL/GenBank/DDBJ whole genome shotgun (WGS) entry which is preliminary data.</text>
</comment>
<dbReference type="EMBL" id="CADEPM010000003">
    <property type="protein sequence ID" value="CAB3401806.1"/>
    <property type="molecule type" value="Genomic_DNA"/>
</dbReference>
<keyword evidence="10" id="KW-1133">Transmembrane helix</keyword>
<dbReference type="PRINTS" id="PR00385">
    <property type="entry name" value="P450"/>
</dbReference>
<dbReference type="PANTHER" id="PTHR24292:SF102">
    <property type="entry name" value="CYTOCHROME P450 FAMILY-RELATED"/>
    <property type="match status" value="1"/>
</dbReference>
<evidence type="ECO:0008006" key="13">
    <source>
        <dbReference type="Google" id="ProtNLM"/>
    </source>
</evidence>
<dbReference type="SUPFAM" id="SSF48264">
    <property type="entry name" value="Cytochrome P450"/>
    <property type="match status" value="1"/>
</dbReference>
<evidence type="ECO:0000256" key="2">
    <source>
        <dbReference type="ARBA" id="ARBA00010617"/>
    </source>
</evidence>
<evidence type="ECO:0000256" key="4">
    <source>
        <dbReference type="ARBA" id="ARBA00022723"/>
    </source>
</evidence>
<dbReference type="GO" id="GO:0020037">
    <property type="term" value="F:heme binding"/>
    <property type="evidence" value="ECO:0007669"/>
    <property type="project" value="InterPro"/>
</dbReference>
<keyword evidence="10" id="KW-0472">Membrane</keyword>
<keyword evidence="4 8" id="KW-0479">Metal-binding</keyword>
<dbReference type="InterPro" id="IPR001128">
    <property type="entry name" value="Cyt_P450"/>
</dbReference>
<name>A0A8S1EKT4_9PELO</name>
<dbReference type="FunFam" id="1.10.630.10:FF:000182">
    <property type="entry name" value="Cytochrome P450 3A4"/>
    <property type="match status" value="1"/>
</dbReference>
<evidence type="ECO:0000256" key="7">
    <source>
        <dbReference type="ARBA" id="ARBA00023033"/>
    </source>
</evidence>
<evidence type="ECO:0000256" key="1">
    <source>
        <dbReference type="ARBA" id="ARBA00001971"/>
    </source>
</evidence>
<keyword evidence="5 9" id="KW-0560">Oxidoreductase</keyword>
<dbReference type="GO" id="GO:0005506">
    <property type="term" value="F:iron ion binding"/>
    <property type="evidence" value="ECO:0007669"/>
    <property type="project" value="InterPro"/>
</dbReference>
<dbReference type="InterPro" id="IPR050476">
    <property type="entry name" value="Insect_CytP450_Detox"/>
</dbReference>
<evidence type="ECO:0000256" key="9">
    <source>
        <dbReference type="RuleBase" id="RU000461"/>
    </source>
</evidence>
<organism evidence="11 12">
    <name type="scientific">Caenorhabditis bovis</name>
    <dbReference type="NCBI Taxonomy" id="2654633"/>
    <lineage>
        <taxon>Eukaryota</taxon>
        <taxon>Metazoa</taxon>
        <taxon>Ecdysozoa</taxon>
        <taxon>Nematoda</taxon>
        <taxon>Chromadorea</taxon>
        <taxon>Rhabditida</taxon>
        <taxon>Rhabditina</taxon>
        <taxon>Rhabditomorpha</taxon>
        <taxon>Rhabditoidea</taxon>
        <taxon>Rhabditidae</taxon>
        <taxon>Peloderinae</taxon>
        <taxon>Caenorhabditis</taxon>
    </lineage>
</organism>
<dbReference type="Gene3D" id="1.10.630.10">
    <property type="entry name" value="Cytochrome P450"/>
    <property type="match status" value="1"/>
</dbReference>
<dbReference type="Pfam" id="PF00067">
    <property type="entry name" value="p450"/>
    <property type="match status" value="1"/>
</dbReference>
<evidence type="ECO:0000256" key="3">
    <source>
        <dbReference type="ARBA" id="ARBA00022617"/>
    </source>
</evidence>
<evidence type="ECO:0000313" key="12">
    <source>
        <dbReference type="Proteomes" id="UP000494206"/>
    </source>
</evidence>
<evidence type="ECO:0000256" key="8">
    <source>
        <dbReference type="PIRSR" id="PIRSR602401-1"/>
    </source>
</evidence>
<evidence type="ECO:0000256" key="5">
    <source>
        <dbReference type="ARBA" id="ARBA00023002"/>
    </source>
</evidence>
<dbReference type="Proteomes" id="UP000494206">
    <property type="component" value="Unassembled WGS sequence"/>
</dbReference>
<comment type="similarity">
    <text evidence="2 9">Belongs to the cytochrome P450 family.</text>
</comment>
<dbReference type="PANTHER" id="PTHR24292">
    <property type="entry name" value="CYTOCHROME P450"/>
    <property type="match status" value="1"/>
</dbReference>
<keyword evidence="10" id="KW-0812">Transmembrane</keyword>
<dbReference type="GO" id="GO:0004497">
    <property type="term" value="F:monooxygenase activity"/>
    <property type="evidence" value="ECO:0007669"/>
    <property type="project" value="UniProtKB-KW"/>
</dbReference>
<dbReference type="InterPro" id="IPR036396">
    <property type="entry name" value="Cyt_P450_sf"/>
</dbReference>
<dbReference type="PRINTS" id="PR00463">
    <property type="entry name" value="EP450I"/>
</dbReference>
<keyword evidence="7 9" id="KW-0503">Monooxygenase</keyword>
<dbReference type="InterPro" id="IPR017972">
    <property type="entry name" value="Cyt_P450_CS"/>
</dbReference>
<dbReference type="CDD" id="cd11055">
    <property type="entry name" value="CYP3A-like"/>
    <property type="match status" value="1"/>
</dbReference>
<dbReference type="PROSITE" id="PS00086">
    <property type="entry name" value="CYTOCHROME_P450"/>
    <property type="match status" value="1"/>
</dbReference>
<accession>A0A8S1EKT4</accession>
<comment type="cofactor">
    <cofactor evidence="1 8">
        <name>heme</name>
        <dbReference type="ChEBI" id="CHEBI:30413"/>
    </cofactor>
</comment>
<protein>
    <recommendedName>
        <fullName evidence="13">Cytochrome P450</fullName>
    </recommendedName>
</protein>
<keyword evidence="12" id="KW-1185">Reference proteome</keyword>
<evidence type="ECO:0000313" key="11">
    <source>
        <dbReference type="EMBL" id="CAB3401806.1"/>
    </source>
</evidence>
<dbReference type="GO" id="GO:0016705">
    <property type="term" value="F:oxidoreductase activity, acting on paired donors, with incorporation or reduction of molecular oxygen"/>
    <property type="evidence" value="ECO:0007669"/>
    <property type="project" value="InterPro"/>
</dbReference>
<dbReference type="AlphaFoldDB" id="A0A8S1EKT4"/>